<accession>A0A061D558</accession>
<dbReference type="OrthoDB" id="10332155at2759"/>
<proteinExistence type="predicted"/>
<dbReference type="RefSeq" id="XP_012767889.1">
    <property type="nucleotide sequence ID" value="XM_012912435.1"/>
</dbReference>
<dbReference type="KEGG" id="bbig:BBBOND_0208570"/>
<dbReference type="GeneID" id="24564244"/>
<keyword evidence="2" id="KW-1185">Reference proteome</keyword>
<name>A0A061D558_BABBI</name>
<dbReference type="AlphaFoldDB" id="A0A061D558"/>
<dbReference type="Proteomes" id="UP000033188">
    <property type="component" value="Chromosome 2"/>
</dbReference>
<gene>
    <name evidence="1" type="ORF">BBBOND_0208570</name>
</gene>
<sequence>MPFDSLTMVPRDLKEAIDWLLATKVNEDSRTWWSMGLGLTRMYERQPAAVKMLPALEVIKQITKDFLERKEIRNQKFVRSVLDRINKPSSNTTGNDPQSLKVHVGSARGVGPRTLARSACKALYVCDMFLDDIKDHEKYRSAYASDVTWEESCDEYPEACAVVLVGIAPILYVGLRSLKEAAKAAVEAGPGSKEEIHLAKVMKAVGYTVPQCRSDLTSLDIRKALRGLDVPMLAVIYDFSGFWGLY</sequence>
<evidence type="ECO:0000313" key="2">
    <source>
        <dbReference type="Proteomes" id="UP000033188"/>
    </source>
</evidence>
<dbReference type="EMBL" id="LK391708">
    <property type="protein sequence ID" value="CDR95703.1"/>
    <property type="molecule type" value="Genomic_DNA"/>
</dbReference>
<evidence type="ECO:0000313" key="1">
    <source>
        <dbReference type="EMBL" id="CDR95703.1"/>
    </source>
</evidence>
<protein>
    <submittedName>
        <fullName evidence="1">Uncharacterized protein</fullName>
    </submittedName>
</protein>
<reference evidence="2" key="1">
    <citation type="submission" date="2014-06" db="EMBL/GenBank/DDBJ databases">
        <authorList>
            <person name="Aslett M."/>
            <person name="De Silva N."/>
        </authorList>
    </citation>
    <scope>NUCLEOTIDE SEQUENCE [LARGE SCALE GENOMIC DNA]</scope>
    <source>
        <strain evidence="2">Bond</strain>
    </source>
</reference>
<organism evidence="1 2">
    <name type="scientific">Babesia bigemina</name>
    <dbReference type="NCBI Taxonomy" id="5866"/>
    <lineage>
        <taxon>Eukaryota</taxon>
        <taxon>Sar</taxon>
        <taxon>Alveolata</taxon>
        <taxon>Apicomplexa</taxon>
        <taxon>Aconoidasida</taxon>
        <taxon>Piroplasmida</taxon>
        <taxon>Babesiidae</taxon>
        <taxon>Babesia</taxon>
    </lineage>
</organism>
<dbReference type="VEuPathDB" id="PiroplasmaDB:BBBOND_0208570"/>